<keyword evidence="1" id="KW-0732">Signal</keyword>
<feature type="chain" id="PRO_5035190492" evidence="1">
    <location>
        <begin position="25"/>
        <end position="243"/>
    </location>
</feature>
<name>A0A8J6XUB6_9BACT</name>
<dbReference type="EMBL" id="JACXWD010000006">
    <property type="protein sequence ID" value="MBD3867101.1"/>
    <property type="molecule type" value="Genomic_DNA"/>
</dbReference>
<evidence type="ECO:0000256" key="1">
    <source>
        <dbReference type="SAM" id="SignalP"/>
    </source>
</evidence>
<accession>A0A8J6XUB6</accession>
<dbReference type="AlphaFoldDB" id="A0A8J6XUB6"/>
<comment type="caution">
    <text evidence="2">The sequence shown here is derived from an EMBL/GenBank/DDBJ whole genome shotgun (WGS) entry which is preliminary data.</text>
</comment>
<evidence type="ECO:0000313" key="3">
    <source>
        <dbReference type="Proteomes" id="UP000648239"/>
    </source>
</evidence>
<organism evidence="2 3">
    <name type="scientific">Candidatus Polarisedimenticola svalbardensis</name>
    <dbReference type="NCBI Taxonomy" id="2886004"/>
    <lineage>
        <taxon>Bacteria</taxon>
        <taxon>Pseudomonadati</taxon>
        <taxon>Acidobacteriota</taxon>
        <taxon>Candidatus Polarisedimenticolia</taxon>
        <taxon>Candidatus Polarisedimenticolales</taxon>
        <taxon>Candidatus Polarisedimenticolaceae</taxon>
        <taxon>Candidatus Polarisedimenticola</taxon>
    </lineage>
</organism>
<proteinExistence type="predicted"/>
<evidence type="ECO:0000313" key="2">
    <source>
        <dbReference type="EMBL" id="MBD3867101.1"/>
    </source>
</evidence>
<reference evidence="2 3" key="1">
    <citation type="submission" date="2020-08" db="EMBL/GenBank/DDBJ databases">
        <title>Acidobacteriota in marine sediments use diverse sulfur dissimilation pathways.</title>
        <authorList>
            <person name="Wasmund K."/>
        </authorList>
    </citation>
    <scope>NUCLEOTIDE SEQUENCE [LARGE SCALE GENOMIC DNA]</scope>
    <source>
        <strain evidence="2">MAG AM4</strain>
    </source>
</reference>
<protein>
    <submittedName>
        <fullName evidence="2">Uncharacterized protein</fullName>
    </submittedName>
</protein>
<dbReference type="Proteomes" id="UP000648239">
    <property type="component" value="Unassembled WGS sequence"/>
</dbReference>
<feature type="signal peptide" evidence="1">
    <location>
        <begin position="1"/>
        <end position="24"/>
    </location>
</feature>
<sequence>MRRAMTIMAILALGLVSTVSHSPAADRPTLEAMMEVEQALLTEDMEKMRALASDRLQVELQLRTMHRTLGAILGSPGEENVVQAELIFRQIEGAEASRRMIFAAQQELVGRIIDRKRKLELMDEQLGVTGPREEVDAGPLNGTWRVVMMPREQNGAFNLVQSGTLVSGTYTLAGGWSGSLQGTLVNRKVYLVRIDSKLGKSMEFEGSISGDGRTISGTWLNYDLGGQGGAQGQWTATRVDQDE</sequence>
<gene>
    <name evidence="2" type="ORF">IFK94_03165</name>
</gene>